<evidence type="ECO:0000259" key="8">
    <source>
        <dbReference type="PROSITE" id="PS50850"/>
    </source>
</evidence>
<dbReference type="InterPro" id="IPR020846">
    <property type="entry name" value="MFS_dom"/>
</dbReference>
<feature type="transmembrane region" description="Helical" evidence="7">
    <location>
        <begin position="150"/>
        <end position="168"/>
    </location>
</feature>
<comment type="subcellular location">
    <subcellularLocation>
        <location evidence="1">Membrane</location>
        <topology evidence="1">Multi-pass membrane protein</topology>
    </subcellularLocation>
</comment>
<dbReference type="PANTHER" id="PTHR43791:SF46">
    <property type="entry name" value="MAJOR FACILITATOR SUPERFAMILY (MFS) PROFILE DOMAIN-CONTAINING PROTEIN-RELATED"/>
    <property type="match status" value="1"/>
</dbReference>
<name>A0A0B7K8K1_BIOOC</name>
<dbReference type="InterPro" id="IPR011701">
    <property type="entry name" value="MFS"/>
</dbReference>
<reference evidence="9" key="1">
    <citation type="submission" date="2015-01" db="EMBL/GenBank/DDBJ databases">
        <authorList>
            <person name="Durling Mikael"/>
        </authorList>
    </citation>
    <scope>NUCLEOTIDE SEQUENCE</scope>
</reference>
<gene>
    <name evidence="9" type="ORF">BN869_000007109_1</name>
</gene>
<feature type="transmembrane region" description="Helical" evidence="7">
    <location>
        <begin position="180"/>
        <end position="201"/>
    </location>
</feature>
<feature type="transmembrane region" description="Helical" evidence="7">
    <location>
        <begin position="285"/>
        <end position="305"/>
    </location>
</feature>
<accession>A0A0B7K8K1</accession>
<dbReference type="PROSITE" id="PS50850">
    <property type="entry name" value="MFS"/>
    <property type="match status" value="1"/>
</dbReference>
<dbReference type="FunFam" id="1.20.1250.20:FF:000034">
    <property type="entry name" value="MFS general substrate transporter"/>
    <property type="match status" value="1"/>
</dbReference>
<evidence type="ECO:0000256" key="4">
    <source>
        <dbReference type="ARBA" id="ARBA00022989"/>
    </source>
</evidence>
<feature type="compositionally biased region" description="Basic and acidic residues" evidence="6">
    <location>
        <begin position="14"/>
        <end position="36"/>
    </location>
</feature>
<dbReference type="AlphaFoldDB" id="A0A0B7K8K1"/>
<feature type="transmembrane region" description="Helical" evidence="7">
    <location>
        <begin position="437"/>
        <end position="464"/>
    </location>
</feature>
<feature type="transmembrane region" description="Helical" evidence="7">
    <location>
        <begin position="410"/>
        <end position="431"/>
    </location>
</feature>
<feature type="transmembrane region" description="Helical" evidence="7">
    <location>
        <begin position="213"/>
        <end position="235"/>
    </location>
</feature>
<evidence type="ECO:0000256" key="5">
    <source>
        <dbReference type="ARBA" id="ARBA00023136"/>
    </source>
</evidence>
<dbReference type="FunFam" id="1.20.1250.20:FF:000013">
    <property type="entry name" value="MFS general substrate transporter"/>
    <property type="match status" value="1"/>
</dbReference>
<feature type="transmembrane region" description="Helical" evidence="7">
    <location>
        <begin position="90"/>
        <end position="108"/>
    </location>
</feature>
<evidence type="ECO:0000256" key="6">
    <source>
        <dbReference type="SAM" id="MobiDB-lite"/>
    </source>
</evidence>
<protein>
    <recommendedName>
        <fullName evidence="8">Major facilitator superfamily (MFS) profile domain-containing protein</fullName>
    </recommendedName>
</protein>
<feature type="region of interest" description="Disordered" evidence="6">
    <location>
        <begin position="1"/>
        <end position="36"/>
    </location>
</feature>
<dbReference type="GO" id="GO:0022857">
    <property type="term" value="F:transmembrane transporter activity"/>
    <property type="evidence" value="ECO:0007669"/>
    <property type="project" value="InterPro"/>
</dbReference>
<proteinExistence type="predicted"/>
<keyword evidence="5 7" id="KW-0472">Membrane</keyword>
<feature type="transmembrane region" description="Helical" evidence="7">
    <location>
        <begin position="349"/>
        <end position="370"/>
    </location>
</feature>
<keyword evidence="4 7" id="KW-1133">Transmembrane helix</keyword>
<feature type="transmembrane region" description="Helical" evidence="7">
    <location>
        <begin position="54"/>
        <end position="70"/>
    </location>
</feature>
<feature type="compositionally biased region" description="Polar residues" evidence="6">
    <location>
        <begin position="1"/>
        <end position="10"/>
    </location>
</feature>
<evidence type="ECO:0000256" key="7">
    <source>
        <dbReference type="SAM" id="Phobius"/>
    </source>
</evidence>
<feature type="transmembrane region" description="Helical" evidence="7">
    <location>
        <begin position="120"/>
        <end position="138"/>
    </location>
</feature>
<dbReference type="SUPFAM" id="SSF103473">
    <property type="entry name" value="MFS general substrate transporter"/>
    <property type="match status" value="1"/>
</dbReference>
<organism evidence="9">
    <name type="scientific">Bionectria ochroleuca</name>
    <name type="common">Gliocladium roseum</name>
    <dbReference type="NCBI Taxonomy" id="29856"/>
    <lineage>
        <taxon>Eukaryota</taxon>
        <taxon>Fungi</taxon>
        <taxon>Dikarya</taxon>
        <taxon>Ascomycota</taxon>
        <taxon>Pezizomycotina</taxon>
        <taxon>Sordariomycetes</taxon>
        <taxon>Hypocreomycetidae</taxon>
        <taxon>Hypocreales</taxon>
        <taxon>Bionectriaceae</taxon>
        <taxon>Clonostachys</taxon>
    </lineage>
</organism>
<evidence type="ECO:0000313" key="9">
    <source>
        <dbReference type="EMBL" id="CEO51051.1"/>
    </source>
</evidence>
<evidence type="ECO:0000256" key="3">
    <source>
        <dbReference type="ARBA" id="ARBA00022692"/>
    </source>
</evidence>
<dbReference type="Pfam" id="PF07690">
    <property type="entry name" value="MFS_1"/>
    <property type="match status" value="1"/>
</dbReference>
<evidence type="ECO:0000256" key="1">
    <source>
        <dbReference type="ARBA" id="ARBA00004141"/>
    </source>
</evidence>
<keyword evidence="2" id="KW-0813">Transport</keyword>
<feature type="transmembrane region" description="Helical" evidence="7">
    <location>
        <begin position="325"/>
        <end position="342"/>
    </location>
</feature>
<dbReference type="InterPro" id="IPR036259">
    <property type="entry name" value="MFS_trans_sf"/>
</dbReference>
<dbReference type="GO" id="GO:0016020">
    <property type="term" value="C:membrane"/>
    <property type="evidence" value="ECO:0007669"/>
    <property type="project" value="UniProtKB-SubCell"/>
</dbReference>
<dbReference type="Gene3D" id="1.20.1250.20">
    <property type="entry name" value="MFS general substrate transporter like domains"/>
    <property type="match status" value="2"/>
</dbReference>
<dbReference type="EMBL" id="CDPU01000021">
    <property type="protein sequence ID" value="CEO51051.1"/>
    <property type="molecule type" value="Genomic_DNA"/>
</dbReference>
<dbReference type="PANTHER" id="PTHR43791">
    <property type="entry name" value="PERMEASE-RELATED"/>
    <property type="match status" value="1"/>
</dbReference>
<sequence>MADVKSSAQAESVRVSHEKQDVDHLEKSERASIREEESDPVEARKIIRKIDYRILPLLILLYTLTFLDRVNIGNARLWNMEKDLKMTGNQYNLVVMIFYVPYIILELPSNMILSRVQPRYYISFLVMGWGLSVTFAGFCKSFAGLMTARVFVGIFEAGMFPGCLFLIGSWYRRHQLFTRMAWFMVSNDIAGTISGLLGAGLGSLDGTGGYSGWSWIFFIEGAMTCAAGVLAFFFLQPFPHDATFLKPEEKAWLLRSLEIDSQRNGIKHEKMTAKGAFRALRDWKVLTAGVLYLAVCVTAYSISVFTPTILQTFGWSSMKSNLLSAPIRIASGIVSVIMGYISDRLKRRGYFCVGGFSFSILGLFLVMLIRDGNIRYAGLYISAIGIYICQPLVIAWCTNQVVGNVKRGTLTAFAVSCGQIGGIISALVFPSSDGPQYIPGVSVCIAFQATGIIAAINMWVCCAWENRKREAGKRDHLRNLTEAEINELGEKHPDFRYTL</sequence>
<evidence type="ECO:0000256" key="2">
    <source>
        <dbReference type="ARBA" id="ARBA00022448"/>
    </source>
</evidence>
<keyword evidence="3 7" id="KW-0812">Transmembrane</keyword>
<feature type="transmembrane region" description="Helical" evidence="7">
    <location>
        <begin position="376"/>
        <end position="398"/>
    </location>
</feature>
<feature type="domain" description="Major facilitator superfamily (MFS) profile" evidence="8">
    <location>
        <begin position="54"/>
        <end position="469"/>
    </location>
</feature>